<evidence type="ECO:0000313" key="3">
    <source>
        <dbReference type="Proteomes" id="UP001218188"/>
    </source>
</evidence>
<dbReference type="EMBL" id="JARJCM010000019">
    <property type="protein sequence ID" value="KAJ7040874.1"/>
    <property type="molecule type" value="Genomic_DNA"/>
</dbReference>
<protein>
    <recommendedName>
        <fullName evidence="4">Protein kinase domain-containing protein</fullName>
    </recommendedName>
</protein>
<keyword evidence="3" id="KW-1185">Reference proteome</keyword>
<comment type="caution">
    <text evidence="1">The sequence shown here is derived from an EMBL/GenBank/DDBJ whole genome shotgun (WGS) entry which is preliminary data.</text>
</comment>
<organism evidence="1 3">
    <name type="scientific">Mycena alexandri</name>
    <dbReference type="NCBI Taxonomy" id="1745969"/>
    <lineage>
        <taxon>Eukaryota</taxon>
        <taxon>Fungi</taxon>
        <taxon>Dikarya</taxon>
        <taxon>Basidiomycota</taxon>
        <taxon>Agaricomycotina</taxon>
        <taxon>Agaricomycetes</taxon>
        <taxon>Agaricomycetidae</taxon>
        <taxon>Agaricales</taxon>
        <taxon>Marasmiineae</taxon>
        <taxon>Mycenaceae</taxon>
        <taxon>Mycena</taxon>
    </lineage>
</organism>
<reference evidence="1" key="1">
    <citation type="submission" date="2023-03" db="EMBL/GenBank/DDBJ databases">
        <title>Massive genome expansion in bonnet fungi (Mycena s.s.) driven by repeated elements and novel gene families across ecological guilds.</title>
        <authorList>
            <consortium name="Lawrence Berkeley National Laboratory"/>
            <person name="Harder C.B."/>
            <person name="Miyauchi S."/>
            <person name="Viragh M."/>
            <person name="Kuo A."/>
            <person name="Thoen E."/>
            <person name="Andreopoulos B."/>
            <person name="Lu D."/>
            <person name="Skrede I."/>
            <person name="Drula E."/>
            <person name="Henrissat B."/>
            <person name="Morin E."/>
            <person name="Kohler A."/>
            <person name="Barry K."/>
            <person name="LaButti K."/>
            <person name="Morin E."/>
            <person name="Salamov A."/>
            <person name="Lipzen A."/>
            <person name="Mereny Z."/>
            <person name="Hegedus B."/>
            <person name="Baldrian P."/>
            <person name="Stursova M."/>
            <person name="Weitz H."/>
            <person name="Taylor A."/>
            <person name="Grigoriev I.V."/>
            <person name="Nagy L.G."/>
            <person name="Martin F."/>
            <person name="Kauserud H."/>
        </authorList>
    </citation>
    <scope>NUCLEOTIDE SEQUENCE</scope>
    <source>
        <strain evidence="1">CBHHK200</strain>
    </source>
</reference>
<dbReference type="EMBL" id="JARJCM010000177">
    <property type="protein sequence ID" value="KAJ7023982.1"/>
    <property type="molecule type" value="Genomic_DNA"/>
</dbReference>
<feature type="non-terminal residue" evidence="1">
    <location>
        <position position="1"/>
    </location>
</feature>
<gene>
    <name evidence="2" type="ORF">C8F04DRAFT_947709</name>
    <name evidence="1" type="ORF">C8F04DRAFT_969536</name>
</gene>
<evidence type="ECO:0000313" key="2">
    <source>
        <dbReference type="EMBL" id="KAJ7040874.1"/>
    </source>
</evidence>
<proteinExistence type="predicted"/>
<name>A0AAD6SEL9_9AGAR</name>
<dbReference type="AlphaFoldDB" id="A0AAD6SEL9"/>
<evidence type="ECO:0008006" key="4">
    <source>
        <dbReference type="Google" id="ProtNLM"/>
    </source>
</evidence>
<dbReference type="Proteomes" id="UP001218188">
    <property type="component" value="Unassembled WGS sequence"/>
</dbReference>
<evidence type="ECO:0000313" key="1">
    <source>
        <dbReference type="EMBL" id="KAJ7023982.1"/>
    </source>
</evidence>
<sequence>KYLFIDFGISSQFEPGEDLRVPLIVGSDRSPPKFKQPADGSYDPRLIAGDLIDPFPLDVHYLGNLIRRNFLDVSVSRDHLFLHPTMDQVVARFEEIRTGLSTRKLRSRVIKETDHRFHLPRIIGHWFRRIMLILLGVAVLPSPSI</sequence>
<accession>A0AAD6SEL9</accession>